<protein>
    <submittedName>
        <fullName evidence="4">Transposase</fullName>
    </submittedName>
</protein>
<feature type="region of interest" description="Disordered" evidence="1">
    <location>
        <begin position="14"/>
        <end position="39"/>
    </location>
</feature>
<proteinExistence type="predicted"/>
<name>A0A0M3JCM2_ANISI</name>
<sequence>MSGLLRSLSKRFTRLTKGRSNGQARSSAYQQVNCPPFHQ</sequence>
<dbReference type="WBParaSite" id="ASIM_0000535501-mRNA-1">
    <property type="protein sequence ID" value="ASIM_0000535501-mRNA-1"/>
    <property type="gene ID" value="ASIM_0000535501"/>
</dbReference>
<accession>A0A0M3JCM2</accession>
<organism evidence="4">
    <name type="scientific">Anisakis simplex</name>
    <name type="common">Herring worm</name>
    <dbReference type="NCBI Taxonomy" id="6269"/>
    <lineage>
        <taxon>Eukaryota</taxon>
        <taxon>Metazoa</taxon>
        <taxon>Ecdysozoa</taxon>
        <taxon>Nematoda</taxon>
        <taxon>Chromadorea</taxon>
        <taxon>Rhabditida</taxon>
        <taxon>Spirurina</taxon>
        <taxon>Ascaridomorpha</taxon>
        <taxon>Ascaridoidea</taxon>
        <taxon>Anisakidae</taxon>
        <taxon>Anisakis</taxon>
        <taxon>Anisakis simplex complex</taxon>
    </lineage>
</organism>
<gene>
    <name evidence="2" type="ORF">ASIM_LOCUS5150</name>
</gene>
<dbReference type="AlphaFoldDB" id="A0A0M3JCM2"/>
<reference evidence="4" key="1">
    <citation type="submission" date="2017-02" db="UniProtKB">
        <authorList>
            <consortium name="WormBaseParasite"/>
        </authorList>
    </citation>
    <scope>IDENTIFICATION</scope>
</reference>
<keyword evidence="3" id="KW-1185">Reference proteome</keyword>
<evidence type="ECO:0000313" key="2">
    <source>
        <dbReference type="EMBL" id="VDK25077.1"/>
    </source>
</evidence>
<evidence type="ECO:0000313" key="3">
    <source>
        <dbReference type="Proteomes" id="UP000267096"/>
    </source>
</evidence>
<dbReference type="Proteomes" id="UP000267096">
    <property type="component" value="Unassembled WGS sequence"/>
</dbReference>
<feature type="compositionally biased region" description="Polar residues" evidence="1">
    <location>
        <begin position="18"/>
        <end position="33"/>
    </location>
</feature>
<reference evidence="2 3" key="2">
    <citation type="submission" date="2018-11" db="EMBL/GenBank/DDBJ databases">
        <authorList>
            <consortium name="Pathogen Informatics"/>
        </authorList>
    </citation>
    <scope>NUCLEOTIDE SEQUENCE [LARGE SCALE GENOMIC DNA]</scope>
</reference>
<evidence type="ECO:0000256" key="1">
    <source>
        <dbReference type="SAM" id="MobiDB-lite"/>
    </source>
</evidence>
<dbReference type="EMBL" id="UYRR01009767">
    <property type="protein sequence ID" value="VDK25077.1"/>
    <property type="molecule type" value="Genomic_DNA"/>
</dbReference>
<evidence type="ECO:0000313" key="4">
    <source>
        <dbReference type="WBParaSite" id="ASIM_0000535501-mRNA-1"/>
    </source>
</evidence>